<dbReference type="eggNOG" id="COG1564">
    <property type="taxonomic scope" value="Bacteria"/>
</dbReference>
<dbReference type="GO" id="GO:0016301">
    <property type="term" value="F:kinase activity"/>
    <property type="evidence" value="ECO:0007669"/>
    <property type="project" value="UniProtKB-KW"/>
</dbReference>
<dbReference type="PANTHER" id="PTHR41299:SF1">
    <property type="entry name" value="THIAMINE PYROPHOSPHOKINASE"/>
    <property type="match status" value="1"/>
</dbReference>
<evidence type="ECO:0000259" key="7">
    <source>
        <dbReference type="Pfam" id="PF04265"/>
    </source>
</evidence>
<proteinExistence type="predicted"/>
<dbReference type="GO" id="GO:0004788">
    <property type="term" value="F:thiamine diphosphokinase activity"/>
    <property type="evidence" value="ECO:0007669"/>
    <property type="project" value="UniProtKB-UniRule"/>
</dbReference>
<evidence type="ECO:0000256" key="1">
    <source>
        <dbReference type="ARBA" id="ARBA00022679"/>
    </source>
</evidence>
<evidence type="ECO:0000259" key="6">
    <source>
        <dbReference type="Pfam" id="PF04263"/>
    </source>
</evidence>
<dbReference type="GO" id="GO:0006772">
    <property type="term" value="P:thiamine metabolic process"/>
    <property type="evidence" value="ECO:0007669"/>
    <property type="project" value="UniProtKB-UniRule"/>
</dbReference>
<evidence type="ECO:0000313" key="8">
    <source>
        <dbReference type="EMBL" id="EFU76956.1"/>
    </source>
</evidence>
<reference evidence="8 9" key="1">
    <citation type="submission" date="2010-12" db="EMBL/GenBank/DDBJ databases">
        <authorList>
            <person name="Muzny D."/>
            <person name="Qin X."/>
            <person name="Deng J."/>
            <person name="Jiang H."/>
            <person name="Liu Y."/>
            <person name="Qu J."/>
            <person name="Song X.-Z."/>
            <person name="Zhang L."/>
            <person name="Thornton R."/>
            <person name="Coyle M."/>
            <person name="Francisco L."/>
            <person name="Jackson L."/>
            <person name="Javaid M."/>
            <person name="Korchina V."/>
            <person name="Kovar C."/>
            <person name="Mata R."/>
            <person name="Mathew T."/>
            <person name="Ngo R."/>
            <person name="Nguyen L."/>
            <person name="Nguyen N."/>
            <person name="Okwuonu G."/>
            <person name="Ongeri F."/>
            <person name="Pham C."/>
            <person name="Simmons D."/>
            <person name="Wilczek-Boney K."/>
            <person name="Hale W."/>
            <person name="Jakkamsetti A."/>
            <person name="Pham P."/>
            <person name="Ruth R."/>
            <person name="San Lucas F."/>
            <person name="Warren J."/>
            <person name="Zhang J."/>
            <person name="Zhao Z."/>
            <person name="Zhou C."/>
            <person name="Zhu D."/>
            <person name="Lee S."/>
            <person name="Bess C."/>
            <person name="Blankenburg K."/>
            <person name="Forbes L."/>
            <person name="Fu Q."/>
            <person name="Gubbala S."/>
            <person name="Hirani K."/>
            <person name="Jayaseelan J.C."/>
            <person name="Lara F."/>
            <person name="Munidasa M."/>
            <person name="Palculict T."/>
            <person name="Patil S."/>
            <person name="Pu L.-L."/>
            <person name="Saada N."/>
            <person name="Tang L."/>
            <person name="Weissenberger G."/>
            <person name="Zhu Y."/>
            <person name="Hemphill L."/>
            <person name="Shang Y."/>
            <person name="Youmans B."/>
            <person name="Ayvaz T."/>
            <person name="Ross M."/>
            <person name="Santibanez J."/>
            <person name="Aqrawi P."/>
            <person name="Gross S."/>
            <person name="Joshi V."/>
            <person name="Fowler G."/>
            <person name="Nazareth L."/>
            <person name="Reid J."/>
            <person name="Worley K."/>
            <person name="Petrosino J."/>
            <person name="Highlander S."/>
            <person name="Gibbs R."/>
        </authorList>
    </citation>
    <scope>NUCLEOTIDE SEQUENCE [LARGE SCALE GENOMIC DNA]</scope>
    <source>
        <strain evidence="8 9">DSM 3986</strain>
    </source>
</reference>
<dbReference type="HOGENOM" id="CLU_044237_1_0_9"/>
<dbReference type="GO" id="GO:0030975">
    <property type="term" value="F:thiamine binding"/>
    <property type="evidence" value="ECO:0007669"/>
    <property type="project" value="InterPro"/>
</dbReference>
<dbReference type="NCBIfam" id="TIGR01378">
    <property type="entry name" value="thi_PPkinase"/>
    <property type="match status" value="1"/>
</dbReference>
<dbReference type="AlphaFoldDB" id="E6LMI2"/>
<dbReference type="GO" id="GO:0009229">
    <property type="term" value="P:thiamine diphosphate biosynthetic process"/>
    <property type="evidence" value="ECO:0007669"/>
    <property type="project" value="InterPro"/>
</dbReference>
<name>E6LMI2_9FIRM</name>
<dbReference type="InterPro" id="IPR007373">
    <property type="entry name" value="Thiamin_PyroPKinase_B1-bd"/>
</dbReference>
<sequence length="216" mass="24667">MNAIIITGGDIDLSLLESYISQNRYATVISVDAAVKKLEEINKMPNVMVGDFDTLTDESRLEHYAGLGVEIVRHNPVKDFSDSELAIDWAYKRNISEIVVFGALGRRFDHTFANILLLQKYKKLGVDITIIDRFNRIYVKSNPFILEKRSVWGKYISFFAIREKVLIESLTGVAYPVENKYLDNIESPSLFISNEIVEDYMSVIFNGEILVVESRD</sequence>
<protein>
    <recommendedName>
        <fullName evidence="5">Thiamine diphosphokinase</fullName>
        <ecNumber evidence="5">2.7.6.2</ecNumber>
    </recommendedName>
</protein>
<dbReference type="EMBL" id="AEPW01000048">
    <property type="protein sequence ID" value="EFU76956.1"/>
    <property type="molecule type" value="Genomic_DNA"/>
</dbReference>
<keyword evidence="2" id="KW-0547">Nucleotide-binding</keyword>
<gene>
    <name evidence="8" type="ORF">HMPREF0381_1167</name>
</gene>
<dbReference type="RefSeq" id="WP_008750934.1">
    <property type="nucleotide sequence ID" value="NZ_GL622296.1"/>
</dbReference>
<dbReference type="Pfam" id="PF04265">
    <property type="entry name" value="TPK_B1_binding"/>
    <property type="match status" value="1"/>
</dbReference>
<evidence type="ECO:0000256" key="5">
    <source>
        <dbReference type="NCBIfam" id="TIGR01378"/>
    </source>
</evidence>
<keyword evidence="3 8" id="KW-0418">Kinase</keyword>
<dbReference type="InterPro" id="IPR007371">
    <property type="entry name" value="TPK_catalytic"/>
</dbReference>
<dbReference type="InterPro" id="IPR053149">
    <property type="entry name" value="TPK"/>
</dbReference>
<organism evidence="8 9">
    <name type="scientific">Lachnoanaerobaculum saburreum DSM 3986</name>
    <dbReference type="NCBI Taxonomy" id="887325"/>
    <lineage>
        <taxon>Bacteria</taxon>
        <taxon>Bacillati</taxon>
        <taxon>Bacillota</taxon>
        <taxon>Clostridia</taxon>
        <taxon>Lachnospirales</taxon>
        <taxon>Lachnospiraceae</taxon>
        <taxon>Lachnoanaerobaculum</taxon>
    </lineage>
</organism>
<dbReference type="Pfam" id="PF04263">
    <property type="entry name" value="TPK_catalytic"/>
    <property type="match status" value="1"/>
</dbReference>
<dbReference type="GO" id="GO:0005524">
    <property type="term" value="F:ATP binding"/>
    <property type="evidence" value="ECO:0007669"/>
    <property type="project" value="UniProtKB-KW"/>
</dbReference>
<dbReference type="PANTHER" id="PTHR41299">
    <property type="entry name" value="THIAMINE PYROPHOSPHOKINASE"/>
    <property type="match status" value="1"/>
</dbReference>
<evidence type="ECO:0000256" key="3">
    <source>
        <dbReference type="ARBA" id="ARBA00022777"/>
    </source>
</evidence>
<feature type="domain" description="Thiamin pyrophosphokinase catalytic" evidence="6">
    <location>
        <begin position="25"/>
        <end position="129"/>
    </location>
</feature>
<dbReference type="SUPFAM" id="SSF63999">
    <property type="entry name" value="Thiamin pyrophosphokinase, catalytic domain"/>
    <property type="match status" value="1"/>
</dbReference>
<keyword evidence="4" id="KW-0067">ATP-binding</keyword>
<evidence type="ECO:0000313" key="9">
    <source>
        <dbReference type="Proteomes" id="UP000003434"/>
    </source>
</evidence>
<dbReference type="InterPro" id="IPR006282">
    <property type="entry name" value="Thi_PPkinase"/>
</dbReference>
<dbReference type="CDD" id="cd07995">
    <property type="entry name" value="TPK"/>
    <property type="match status" value="1"/>
</dbReference>
<evidence type="ECO:0000256" key="2">
    <source>
        <dbReference type="ARBA" id="ARBA00022741"/>
    </source>
</evidence>
<feature type="domain" description="Thiamin pyrophosphokinase thiamin-binding" evidence="7">
    <location>
        <begin position="147"/>
        <end position="206"/>
    </location>
</feature>
<dbReference type="InterPro" id="IPR036759">
    <property type="entry name" value="TPK_catalytic_sf"/>
</dbReference>
<evidence type="ECO:0000256" key="4">
    <source>
        <dbReference type="ARBA" id="ARBA00022840"/>
    </source>
</evidence>
<keyword evidence="1 8" id="KW-0808">Transferase</keyword>
<comment type="caution">
    <text evidence="8">The sequence shown here is derived from an EMBL/GenBank/DDBJ whole genome shotgun (WGS) entry which is preliminary data.</text>
</comment>
<dbReference type="EC" id="2.7.6.2" evidence="5"/>
<dbReference type="Gene3D" id="3.40.50.10240">
    <property type="entry name" value="Thiamin pyrophosphokinase, catalytic domain"/>
    <property type="match status" value="1"/>
</dbReference>
<dbReference type="Proteomes" id="UP000003434">
    <property type="component" value="Unassembled WGS sequence"/>
</dbReference>
<accession>E6LMI2</accession>